<proteinExistence type="predicted"/>
<dbReference type="AlphaFoldDB" id="A0A7J6URX9"/>
<accession>A0A7J6URX9</accession>
<evidence type="ECO:0000313" key="1">
    <source>
        <dbReference type="EMBL" id="KAF5175030.1"/>
    </source>
</evidence>
<reference evidence="1 2" key="1">
    <citation type="submission" date="2020-06" db="EMBL/GenBank/DDBJ databases">
        <title>Transcriptomic and genomic resources for Thalictrum thalictroides and T. hernandezii: Facilitating candidate gene discovery in an emerging model plant lineage.</title>
        <authorList>
            <person name="Arias T."/>
            <person name="Riano-Pachon D.M."/>
            <person name="Di Stilio V.S."/>
        </authorList>
    </citation>
    <scope>NUCLEOTIDE SEQUENCE [LARGE SCALE GENOMIC DNA]</scope>
    <source>
        <strain evidence="2">cv. WT478/WT964</strain>
        <tissue evidence="1">Leaves</tissue>
    </source>
</reference>
<name>A0A7J6URX9_THATH</name>
<evidence type="ECO:0000313" key="2">
    <source>
        <dbReference type="Proteomes" id="UP000554482"/>
    </source>
</evidence>
<organism evidence="1 2">
    <name type="scientific">Thalictrum thalictroides</name>
    <name type="common">Rue-anemone</name>
    <name type="synonym">Anemone thalictroides</name>
    <dbReference type="NCBI Taxonomy" id="46969"/>
    <lineage>
        <taxon>Eukaryota</taxon>
        <taxon>Viridiplantae</taxon>
        <taxon>Streptophyta</taxon>
        <taxon>Embryophyta</taxon>
        <taxon>Tracheophyta</taxon>
        <taxon>Spermatophyta</taxon>
        <taxon>Magnoliopsida</taxon>
        <taxon>Ranunculales</taxon>
        <taxon>Ranunculaceae</taxon>
        <taxon>Thalictroideae</taxon>
        <taxon>Thalictrum</taxon>
    </lineage>
</organism>
<dbReference type="EMBL" id="JABWDY010044579">
    <property type="protein sequence ID" value="KAF5175030.1"/>
    <property type="molecule type" value="Genomic_DNA"/>
</dbReference>
<comment type="caution">
    <text evidence="1">The sequence shown here is derived from an EMBL/GenBank/DDBJ whole genome shotgun (WGS) entry which is preliminary data.</text>
</comment>
<protein>
    <submittedName>
        <fullName evidence="1">Uncharacterized protein</fullName>
    </submittedName>
</protein>
<gene>
    <name evidence="1" type="ORF">FRX31_035383</name>
</gene>
<dbReference type="Proteomes" id="UP000554482">
    <property type="component" value="Unassembled WGS sequence"/>
</dbReference>
<keyword evidence="2" id="KW-1185">Reference proteome</keyword>
<sequence length="100" mass="11350">MLLLAKHPPSHVGLQVRNVINIITVEAWLRAWPVMQGTEFGRLIWSLAPYAFLWSISRVRNEIFPGETRDLCRRYGEELWPISGIGFQILITEGSKGSGT</sequence>